<evidence type="ECO:0000256" key="1">
    <source>
        <dbReference type="ARBA" id="ARBA00022729"/>
    </source>
</evidence>
<name>A0A2K1R053_9PEZI</name>
<organism evidence="5 6">
    <name type="scientific">Sphaceloma murrayae</name>
    <dbReference type="NCBI Taxonomy" id="2082308"/>
    <lineage>
        <taxon>Eukaryota</taxon>
        <taxon>Fungi</taxon>
        <taxon>Dikarya</taxon>
        <taxon>Ascomycota</taxon>
        <taxon>Pezizomycotina</taxon>
        <taxon>Dothideomycetes</taxon>
        <taxon>Dothideomycetidae</taxon>
        <taxon>Myriangiales</taxon>
        <taxon>Elsinoaceae</taxon>
        <taxon>Sphaceloma</taxon>
    </lineage>
</organism>
<feature type="signal peptide" evidence="3">
    <location>
        <begin position="1"/>
        <end position="15"/>
    </location>
</feature>
<dbReference type="Pfam" id="PF13472">
    <property type="entry name" value="Lipase_GDSL_2"/>
    <property type="match status" value="1"/>
</dbReference>
<evidence type="ECO:0000313" key="6">
    <source>
        <dbReference type="Proteomes" id="UP000243797"/>
    </source>
</evidence>
<evidence type="ECO:0000313" key="5">
    <source>
        <dbReference type="EMBL" id="PNS20600.1"/>
    </source>
</evidence>
<dbReference type="GO" id="GO:0005975">
    <property type="term" value="P:carbohydrate metabolic process"/>
    <property type="evidence" value="ECO:0007669"/>
    <property type="project" value="InterPro"/>
</dbReference>
<dbReference type="InterPro" id="IPR013830">
    <property type="entry name" value="SGNH_hydro"/>
</dbReference>
<sequence length="341" mass="35136">MYIPLLTLFLPLTLASPLLLPRQTSLRGTNITLLPLGDSITYGFVDPSTNGYRAKLYSSLSTAGASPLDFLGSIRAGNFADGDNEGRIGYTIQQIAGATTAISNLRPNIVLLHAGTNDALRRYETSDKAIPRLGQLIDQVYTQWPGVTLIVAKLVPDTEAAAQTYIDDINAAIPGIVAERAAQGKKISIVDMSPPFLTTADLVDGIHPTVAGYEKMADIWLAGIEAVAAKGWLGAGGSSSPTNPSSSTTASTIPTSSTPSSASSSAPAPPSSTTTPVRPATTAQPATTASTTTPASAPAPAPTTATVPKYGQCGGQVYSGPTTCEAGSVCKFASVWYSQCV</sequence>
<keyword evidence="1 3" id="KW-0732">Signal</keyword>
<feature type="compositionally biased region" description="Low complexity" evidence="2">
    <location>
        <begin position="238"/>
        <end position="303"/>
    </location>
</feature>
<proteinExistence type="predicted"/>
<dbReference type="STRING" id="2082308.A0A2K1R053"/>
<dbReference type="GO" id="GO:0005576">
    <property type="term" value="C:extracellular region"/>
    <property type="evidence" value="ECO:0007669"/>
    <property type="project" value="InterPro"/>
</dbReference>
<reference evidence="5 6" key="1">
    <citation type="submission" date="2017-06" db="EMBL/GenBank/DDBJ databases">
        <title>Draft genome sequence of a variant of Elsinoe murrayae.</title>
        <authorList>
            <person name="Cheng Q."/>
        </authorList>
    </citation>
    <scope>NUCLEOTIDE SEQUENCE [LARGE SCALE GENOMIC DNA]</scope>
    <source>
        <strain evidence="5 6">CQ-2017a</strain>
    </source>
</reference>
<dbReference type="PROSITE" id="PS00562">
    <property type="entry name" value="CBM1_1"/>
    <property type="match status" value="1"/>
</dbReference>
<dbReference type="PANTHER" id="PTHR30383:SF5">
    <property type="entry name" value="SGNH HYDROLASE-TYPE ESTERASE DOMAIN-CONTAINING PROTEIN"/>
    <property type="match status" value="1"/>
</dbReference>
<dbReference type="SMART" id="SM00236">
    <property type="entry name" value="fCBD"/>
    <property type="match status" value="1"/>
</dbReference>
<dbReference type="PANTHER" id="PTHR30383">
    <property type="entry name" value="THIOESTERASE 1/PROTEASE 1/LYSOPHOSPHOLIPASE L1"/>
    <property type="match status" value="1"/>
</dbReference>
<dbReference type="Pfam" id="PF00734">
    <property type="entry name" value="CBM_1"/>
    <property type="match status" value="1"/>
</dbReference>
<dbReference type="AlphaFoldDB" id="A0A2K1R053"/>
<evidence type="ECO:0000256" key="3">
    <source>
        <dbReference type="SAM" id="SignalP"/>
    </source>
</evidence>
<gene>
    <name evidence="5" type="ORF">CAC42_327</name>
</gene>
<dbReference type="InterPro" id="IPR051532">
    <property type="entry name" value="Ester_Hydrolysis_Enzymes"/>
</dbReference>
<feature type="chain" id="PRO_5014393317" evidence="3">
    <location>
        <begin position="16"/>
        <end position="341"/>
    </location>
</feature>
<feature type="region of interest" description="Disordered" evidence="2">
    <location>
        <begin position="236"/>
        <end position="303"/>
    </location>
</feature>
<dbReference type="SUPFAM" id="SSF52266">
    <property type="entry name" value="SGNH hydrolase"/>
    <property type="match status" value="1"/>
</dbReference>
<comment type="caution">
    <text evidence="5">The sequence shown here is derived from an EMBL/GenBank/DDBJ whole genome shotgun (WGS) entry which is preliminary data.</text>
</comment>
<dbReference type="CDD" id="cd01833">
    <property type="entry name" value="XynB_like"/>
    <property type="match status" value="1"/>
</dbReference>
<dbReference type="PROSITE" id="PS51164">
    <property type="entry name" value="CBM1_2"/>
    <property type="match status" value="1"/>
</dbReference>
<keyword evidence="6" id="KW-1185">Reference proteome</keyword>
<feature type="domain" description="CBM1" evidence="4">
    <location>
        <begin position="305"/>
        <end position="341"/>
    </location>
</feature>
<dbReference type="InParanoid" id="A0A2K1R053"/>
<dbReference type="Gene3D" id="3.40.50.1110">
    <property type="entry name" value="SGNH hydrolase"/>
    <property type="match status" value="1"/>
</dbReference>
<dbReference type="OrthoDB" id="3915838at2759"/>
<accession>A0A2K1R053</accession>
<dbReference type="InterPro" id="IPR000254">
    <property type="entry name" value="CBD"/>
</dbReference>
<dbReference type="Proteomes" id="UP000243797">
    <property type="component" value="Unassembled WGS sequence"/>
</dbReference>
<evidence type="ECO:0000259" key="4">
    <source>
        <dbReference type="PROSITE" id="PS51164"/>
    </source>
</evidence>
<protein>
    <submittedName>
        <fullName evidence="5">Chitin synthase 3</fullName>
    </submittedName>
</protein>
<dbReference type="GO" id="GO:0030248">
    <property type="term" value="F:cellulose binding"/>
    <property type="evidence" value="ECO:0007669"/>
    <property type="project" value="InterPro"/>
</dbReference>
<dbReference type="InterPro" id="IPR036514">
    <property type="entry name" value="SGNH_hydro_sf"/>
</dbReference>
<dbReference type="GO" id="GO:0004622">
    <property type="term" value="F:phosphatidylcholine lysophospholipase activity"/>
    <property type="evidence" value="ECO:0007669"/>
    <property type="project" value="TreeGrafter"/>
</dbReference>
<evidence type="ECO:0000256" key="2">
    <source>
        <dbReference type="SAM" id="MobiDB-lite"/>
    </source>
</evidence>
<dbReference type="InterPro" id="IPR035971">
    <property type="entry name" value="CBD_sf"/>
</dbReference>
<dbReference type="SUPFAM" id="SSF57180">
    <property type="entry name" value="Cellulose-binding domain"/>
    <property type="match status" value="1"/>
</dbReference>
<dbReference type="EMBL" id="NKHZ01000022">
    <property type="protein sequence ID" value="PNS20600.1"/>
    <property type="molecule type" value="Genomic_DNA"/>
</dbReference>